<dbReference type="InterPro" id="IPR036249">
    <property type="entry name" value="Thioredoxin-like_sf"/>
</dbReference>
<gene>
    <name evidence="1" type="ORF">ACFOZ9_03545</name>
</gene>
<protein>
    <submittedName>
        <fullName evidence="1">TlpA family protein disulfide reductase</fullName>
    </submittedName>
</protein>
<dbReference type="Proteomes" id="UP001595998">
    <property type="component" value="Unassembled WGS sequence"/>
</dbReference>
<comment type="caution">
    <text evidence="1">The sequence shown here is derived from an EMBL/GenBank/DDBJ whole genome shotgun (WGS) entry which is preliminary data.</text>
</comment>
<evidence type="ECO:0000313" key="1">
    <source>
        <dbReference type="EMBL" id="MFC4425273.1"/>
    </source>
</evidence>
<organism evidence="1 2">
    <name type="scientific">Deinococcus navajonensis</name>
    <dbReference type="NCBI Taxonomy" id="309884"/>
    <lineage>
        <taxon>Bacteria</taxon>
        <taxon>Thermotogati</taxon>
        <taxon>Deinococcota</taxon>
        <taxon>Deinococci</taxon>
        <taxon>Deinococcales</taxon>
        <taxon>Deinococcaceae</taxon>
        <taxon>Deinococcus</taxon>
    </lineage>
</organism>
<reference evidence="2" key="1">
    <citation type="journal article" date="2019" name="Int. J. Syst. Evol. Microbiol.">
        <title>The Global Catalogue of Microorganisms (GCM) 10K type strain sequencing project: providing services to taxonomists for standard genome sequencing and annotation.</title>
        <authorList>
            <consortium name="The Broad Institute Genomics Platform"/>
            <consortium name="The Broad Institute Genome Sequencing Center for Infectious Disease"/>
            <person name="Wu L."/>
            <person name="Ma J."/>
        </authorList>
    </citation>
    <scope>NUCLEOTIDE SEQUENCE [LARGE SCALE GENOMIC DNA]</scope>
    <source>
        <strain evidence="2">CCUG 56029</strain>
    </source>
</reference>
<evidence type="ECO:0000313" key="2">
    <source>
        <dbReference type="Proteomes" id="UP001595998"/>
    </source>
</evidence>
<dbReference type="SUPFAM" id="SSF52833">
    <property type="entry name" value="Thioredoxin-like"/>
    <property type="match status" value="1"/>
</dbReference>
<proteinExistence type="predicted"/>
<keyword evidence="2" id="KW-1185">Reference proteome</keyword>
<dbReference type="EMBL" id="JBHSEH010000004">
    <property type="protein sequence ID" value="MFC4425273.1"/>
    <property type="molecule type" value="Genomic_DNA"/>
</dbReference>
<dbReference type="Gene3D" id="3.40.30.10">
    <property type="entry name" value="Glutaredoxin"/>
    <property type="match status" value="1"/>
</dbReference>
<accession>A0ABV8XKG3</accession>
<dbReference type="RefSeq" id="WP_380036472.1">
    <property type="nucleotide sequence ID" value="NZ_JBHSEH010000004.1"/>
</dbReference>
<sequence>MVGKVRTFLDGLSVFDTTFVDDGALRQALQVSGYPSTFVIDQTGQETARHLGPVSSVQLQALLRRAKENQP</sequence>
<name>A0ABV8XKG3_9DEIO</name>